<name>A0A815PAN7_9BILA</name>
<feature type="non-terminal residue" evidence="2">
    <location>
        <position position="308"/>
    </location>
</feature>
<evidence type="ECO:0000313" key="3">
    <source>
        <dbReference type="EMBL" id="CAF1637444.1"/>
    </source>
</evidence>
<evidence type="ECO:0000313" key="4">
    <source>
        <dbReference type="Proteomes" id="UP000663854"/>
    </source>
</evidence>
<keyword evidence="5" id="KW-1185">Reference proteome</keyword>
<accession>A0A815PAN7</accession>
<keyword evidence="1" id="KW-1133">Transmembrane helix</keyword>
<dbReference type="EMBL" id="CAJNOL010008594">
    <property type="protein sequence ID" value="CAF1637444.1"/>
    <property type="molecule type" value="Genomic_DNA"/>
</dbReference>
<comment type="caution">
    <text evidence="2">The sequence shown here is derived from an EMBL/GenBank/DDBJ whole genome shotgun (WGS) entry which is preliminary data.</text>
</comment>
<reference evidence="2" key="1">
    <citation type="submission" date="2021-02" db="EMBL/GenBank/DDBJ databases">
        <authorList>
            <person name="Nowell W R."/>
        </authorList>
    </citation>
    <scope>NUCLEOTIDE SEQUENCE</scope>
</reference>
<dbReference type="Proteomes" id="UP000663854">
    <property type="component" value="Unassembled WGS sequence"/>
</dbReference>
<keyword evidence="1" id="KW-0472">Membrane</keyword>
<feature type="transmembrane region" description="Helical" evidence="1">
    <location>
        <begin position="57"/>
        <end position="77"/>
    </location>
</feature>
<dbReference type="Proteomes" id="UP000663870">
    <property type="component" value="Unassembled WGS sequence"/>
</dbReference>
<protein>
    <submittedName>
        <fullName evidence="2">Uncharacterized protein</fullName>
    </submittedName>
</protein>
<keyword evidence="1" id="KW-0812">Transmembrane</keyword>
<sequence>MINNLSNEVEIRPSSKTIVSAARSHLIRVIRELNLFSDNPFWSSTLTSTEQIRSTQLFLILVLISLLSVISYASLFIRTHDITLNKFSISDFEQLQTRYPTTFKAICTKVSIPYRKFLNLSVTFHQVCSSSFIRRKWISSLYLVNATSHNILDFRTFAFSHYRVLGLLCQVARQTIKDNYHAFNSTNLVERRTFSRSQFNDLTDVLVTNFQKNLLAKESRNVKVISSLLAENLLLSALRTNHYAHSVPGSKMYITYTGVYTEQNGTNESKCDCRLRNNQCIYPAGAFYNWTLPELGKPAKNNPPSLFQ</sequence>
<gene>
    <name evidence="3" type="ORF">JXQ802_LOCUS52696</name>
    <name evidence="2" type="ORF">PYM288_LOCUS36364</name>
</gene>
<dbReference type="AlphaFoldDB" id="A0A815PAN7"/>
<organism evidence="2 4">
    <name type="scientific">Rotaria sordida</name>
    <dbReference type="NCBI Taxonomy" id="392033"/>
    <lineage>
        <taxon>Eukaryota</taxon>
        <taxon>Metazoa</taxon>
        <taxon>Spiralia</taxon>
        <taxon>Gnathifera</taxon>
        <taxon>Rotifera</taxon>
        <taxon>Eurotatoria</taxon>
        <taxon>Bdelloidea</taxon>
        <taxon>Philodinida</taxon>
        <taxon>Philodinidae</taxon>
        <taxon>Rotaria</taxon>
    </lineage>
</organism>
<dbReference type="EMBL" id="CAJNOH010006982">
    <property type="protein sequence ID" value="CAF1446571.1"/>
    <property type="molecule type" value="Genomic_DNA"/>
</dbReference>
<evidence type="ECO:0000313" key="2">
    <source>
        <dbReference type="EMBL" id="CAF1446571.1"/>
    </source>
</evidence>
<evidence type="ECO:0000313" key="5">
    <source>
        <dbReference type="Proteomes" id="UP000663870"/>
    </source>
</evidence>
<evidence type="ECO:0000256" key="1">
    <source>
        <dbReference type="SAM" id="Phobius"/>
    </source>
</evidence>
<proteinExistence type="predicted"/>